<reference evidence="6" key="1">
    <citation type="submission" date="2021-12" db="EMBL/GenBank/DDBJ databases">
        <title>Curvularia clavata genome.</title>
        <authorList>
            <person name="Cao Y."/>
        </authorList>
    </citation>
    <scope>NUCLEOTIDE SEQUENCE</scope>
    <source>
        <strain evidence="6">Yc1106</strain>
    </source>
</reference>
<evidence type="ECO:0000259" key="5">
    <source>
        <dbReference type="Pfam" id="PF08241"/>
    </source>
</evidence>
<dbReference type="GO" id="GO:0005634">
    <property type="term" value="C:nucleus"/>
    <property type="evidence" value="ECO:0007669"/>
    <property type="project" value="TreeGrafter"/>
</dbReference>
<dbReference type="InterPro" id="IPR029063">
    <property type="entry name" value="SAM-dependent_MTases_sf"/>
</dbReference>
<feature type="domain" description="Methyltransferase type 11" evidence="5">
    <location>
        <begin position="575"/>
        <end position="654"/>
    </location>
</feature>
<evidence type="ECO:0000313" key="7">
    <source>
        <dbReference type="Proteomes" id="UP001056012"/>
    </source>
</evidence>
<dbReference type="EMBL" id="CP089279">
    <property type="protein sequence ID" value="USP80884.1"/>
    <property type="molecule type" value="Genomic_DNA"/>
</dbReference>
<name>A0A9Q8ZG72_CURCL</name>
<dbReference type="GO" id="GO:0008757">
    <property type="term" value="F:S-adenosylmethionine-dependent methyltransferase activity"/>
    <property type="evidence" value="ECO:0007669"/>
    <property type="project" value="InterPro"/>
</dbReference>
<dbReference type="VEuPathDB" id="FungiDB:yc1106_08158"/>
<dbReference type="InterPro" id="IPR051422">
    <property type="entry name" value="AlkB_tRNA_MeTrf/Diox"/>
</dbReference>
<keyword evidence="4" id="KW-1133">Transmembrane helix</keyword>
<accession>A0A9Q8ZG72</accession>
<gene>
    <name evidence="6" type="ORF">yc1106_08158</name>
</gene>
<dbReference type="GO" id="GO:0030488">
    <property type="term" value="P:tRNA methylation"/>
    <property type="evidence" value="ECO:0007669"/>
    <property type="project" value="TreeGrafter"/>
</dbReference>
<dbReference type="GO" id="GO:0106335">
    <property type="term" value="F:tRNA (5-carboxymethyluridine(34)-5-O)-methyltransferase activity"/>
    <property type="evidence" value="ECO:0007669"/>
    <property type="project" value="TreeGrafter"/>
</dbReference>
<dbReference type="SUPFAM" id="SSF53335">
    <property type="entry name" value="S-adenosyl-L-methionine-dependent methyltransferases"/>
    <property type="match status" value="1"/>
</dbReference>
<keyword evidence="4" id="KW-0812">Transmembrane</keyword>
<feature type="transmembrane region" description="Helical" evidence="4">
    <location>
        <begin position="121"/>
        <end position="139"/>
    </location>
</feature>
<dbReference type="Gene3D" id="3.40.50.150">
    <property type="entry name" value="Vaccinia Virus protein VP39"/>
    <property type="match status" value="1"/>
</dbReference>
<keyword evidence="7" id="KW-1185">Reference proteome</keyword>
<dbReference type="InterPro" id="IPR021838">
    <property type="entry name" value="DUF3431"/>
</dbReference>
<feature type="transmembrane region" description="Helical" evidence="4">
    <location>
        <begin position="151"/>
        <end position="171"/>
    </location>
</feature>
<dbReference type="PANTHER" id="PTHR13069:SF21">
    <property type="entry name" value="ALKYLATED DNA REPAIR PROTEIN ALKB HOMOLOG 8"/>
    <property type="match status" value="1"/>
</dbReference>
<evidence type="ECO:0000256" key="1">
    <source>
        <dbReference type="ARBA" id="ARBA00022603"/>
    </source>
</evidence>
<evidence type="ECO:0000256" key="2">
    <source>
        <dbReference type="ARBA" id="ARBA00022679"/>
    </source>
</evidence>
<feature type="transmembrane region" description="Helical" evidence="4">
    <location>
        <begin position="84"/>
        <end position="101"/>
    </location>
</feature>
<dbReference type="Pfam" id="PF11913">
    <property type="entry name" value="DUF3431"/>
    <property type="match status" value="1"/>
</dbReference>
<dbReference type="OrthoDB" id="28755at2759"/>
<dbReference type="GO" id="GO:0005737">
    <property type="term" value="C:cytoplasm"/>
    <property type="evidence" value="ECO:0007669"/>
    <property type="project" value="TreeGrafter"/>
</dbReference>
<dbReference type="PANTHER" id="PTHR13069">
    <property type="entry name" value="ALKYLATED DNA REPAIR PROTEIN ALKB HOMOLOG 8"/>
    <property type="match status" value="1"/>
</dbReference>
<keyword evidence="1" id="KW-0489">Methyltransferase</keyword>
<dbReference type="AlphaFoldDB" id="A0A9Q8ZG72"/>
<feature type="region of interest" description="Disordered" evidence="3">
    <location>
        <begin position="717"/>
        <end position="737"/>
    </location>
</feature>
<keyword evidence="4" id="KW-0472">Membrane</keyword>
<keyword evidence="2" id="KW-0808">Transferase</keyword>
<feature type="transmembrane region" description="Helical" evidence="4">
    <location>
        <begin position="275"/>
        <end position="294"/>
    </location>
</feature>
<evidence type="ECO:0000256" key="4">
    <source>
        <dbReference type="SAM" id="Phobius"/>
    </source>
</evidence>
<protein>
    <submittedName>
        <fullName evidence="6">Phospholipid-translocating p-type atpase</fullName>
    </submittedName>
</protein>
<dbReference type="CDD" id="cd02440">
    <property type="entry name" value="AdoMet_MTases"/>
    <property type="match status" value="1"/>
</dbReference>
<evidence type="ECO:0000256" key="3">
    <source>
        <dbReference type="SAM" id="MobiDB-lite"/>
    </source>
</evidence>
<feature type="transmembrane region" description="Helical" evidence="4">
    <location>
        <begin position="191"/>
        <end position="210"/>
    </location>
</feature>
<dbReference type="Proteomes" id="UP001056012">
    <property type="component" value="Chromosome 6"/>
</dbReference>
<sequence>MSGVGTYPKAVSSKTAAVEINDKRNGACHGIRVLHLITVCAEDLFLNIFRVASATYADMSRTCLVILAGAGILIAEYRLNVPGLVMSILAMLFAGVARGLWKTAVIHHPDVLTANVNQASLQVMVGALVGVVSALVFGMNGRIFAFEAGNGFLLGLNALSTAMAIQLGKSAVLPMDDGVVTAPFHSLDDRVHRICDAVTIAVFTGLAGCYSTLLTRRSYTNVYQICCFWLAIMCISSWPCARMPHAGLPNTRLAQSMHGRMRSSSWPVNRQVKPFWKYVAGVGIASLWITYGVLNFTERQEPYRPASLDQTYVASMPVEIVVSMYKEPIEGVAKLIRNLKSMPAFSDAYITIYLKDNGADNDRIKSQIQANQVITLPNIGREGETYLNHILNRWDSLAQQTIFLQAEIHNPREFYTRINNYYIRGRTGYLDLGWVGTVCNCNTCSDRLFWTDEMHLIPQTYQQVYGSSSLCSYVLLSYKGQFAASAARIRGIDRGIYQGIWQALVDDKSWAHQDKFLHGRPDELSAPDFGYTVERLWSMLFQCSSADLAWKCPSLPWPIVERFLKEQADGAIGADVGCGNGKYLAVNDKVWIVGSDRSTNLAKIARQHEPHDVVVADNLALPHPNGIFDFAISIAVVHHLSTPARRVEAVKCVLDLLKRPTSPNPGESSHKDRSTGGGRALIYVWALEQKDSRRGWDEGHEQDVMVPWVLKQKKEKEAKRKKKEDVGKADGASEKDKTAEGDKTFLRYYHLYRKGELEGDIEQAGGVVLESGYEKDNWWAIASLR</sequence>
<organism evidence="6 7">
    <name type="scientific">Curvularia clavata</name>
    <dbReference type="NCBI Taxonomy" id="95742"/>
    <lineage>
        <taxon>Eukaryota</taxon>
        <taxon>Fungi</taxon>
        <taxon>Dikarya</taxon>
        <taxon>Ascomycota</taxon>
        <taxon>Pezizomycotina</taxon>
        <taxon>Dothideomycetes</taxon>
        <taxon>Pleosporomycetidae</taxon>
        <taxon>Pleosporales</taxon>
        <taxon>Pleosporineae</taxon>
        <taxon>Pleosporaceae</taxon>
        <taxon>Curvularia</taxon>
    </lineage>
</organism>
<dbReference type="GO" id="GO:0000049">
    <property type="term" value="F:tRNA binding"/>
    <property type="evidence" value="ECO:0007669"/>
    <property type="project" value="TreeGrafter"/>
</dbReference>
<dbReference type="Pfam" id="PF08241">
    <property type="entry name" value="Methyltransf_11"/>
    <property type="match status" value="1"/>
</dbReference>
<proteinExistence type="predicted"/>
<evidence type="ECO:0000313" key="6">
    <source>
        <dbReference type="EMBL" id="USP80884.1"/>
    </source>
</evidence>
<dbReference type="InterPro" id="IPR013216">
    <property type="entry name" value="Methyltransf_11"/>
</dbReference>
<dbReference type="GO" id="GO:0002098">
    <property type="term" value="P:tRNA wobble uridine modification"/>
    <property type="evidence" value="ECO:0007669"/>
    <property type="project" value="TreeGrafter"/>
</dbReference>